<name>A0A150P963_SORCE</name>
<dbReference type="GO" id="GO:0016818">
    <property type="term" value="F:hydrolase activity, acting on acid anhydrides, in phosphorus-containing anhydrides"/>
    <property type="evidence" value="ECO:0007669"/>
    <property type="project" value="InterPro"/>
</dbReference>
<dbReference type="AlphaFoldDB" id="A0A150P963"/>
<organism evidence="8 9">
    <name type="scientific">Sorangium cellulosum</name>
    <name type="common">Polyangium cellulosum</name>
    <dbReference type="NCBI Taxonomy" id="56"/>
    <lineage>
        <taxon>Bacteria</taxon>
        <taxon>Pseudomonadati</taxon>
        <taxon>Myxococcota</taxon>
        <taxon>Polyangia</taxon>
        <taxon>Polyangiales</taxon>
        <taxon>Polyangiaceae</taxon>
        <taxon>Sorangium</taxon>
    </lineage>
</organism>
<evidence type="ECO:0000256" key="3">
    <source>
        <dbReference type="ARBA" id="ARBA00022723"/>
    </source>
</evidence>
<evidence type="ECO:0008006" key="10">
    <source>
        <dbReference type="Google" id="ProtNLM"/>
    </source>
</evidence>
<evidence type="ECO:0000256" key="7">
    <source>
        <dbReference type="SAM" id="MobiDB-lite"/>
    </source>
</evidence>
<comment type="cofactor">
    <cofactor evidence="2">
        <name>Mg(2+)</name>
        <dbReference type="ChEBI" id="CHEBI:18420"/>
    </cofactor>
</comment>
<keyword evidence="4" id="KW-0378">Hydrolase</keyword>
<proteinExistence type="predicted"/>
<dbReference type="GO" id="GO:0046872">
    <property type="term" value="F:metal ion binding"/>
    <property type="evidence" value="ECO:0007669"/>
    <property type="project" value="UniProtKB-KW"/>
</dbReference>
<comment type="caution">
    <text evidence="8">The sequence shown here is derived from an EMBL/GenBank/DDBJ whole genome shotgun (WGS) entry which is preliminary data.</text>
</comment>
<accession>A0A150P963</accession>
<comment type="cofactor">
    <cofactor evidence="1">
        <name>Mn(2+)</name>
        <dbReference type="ChEBI" id="CHEBI:29035"/>
    </cofactor>
</comment>
<keyword evidence="3" id="KW-0479">Metal-binding</keyword>
<dbReference type="CDD" id="cd18870">
    <property type="entry name" value="NUDIX_AcylCoAdiphos_Nudt19"/>
    <property type="match status" value="1"/>
</dbReference>
<dbReference type="PANTHER" id="PTHR12318:SF0">
    <property type="entry name" value="ACYL-COENZYME A DIPHOSPHATASE NUDT19"/>
    <property type="match status" value="1"/>
</dbReference>
<dbReference type="Proteomes" id="UP000075420">
    <property type="component" value="Unassembled WGS sequence"/>
</dbReference>
<dbReference type="Gene3D" id="3.90.79.10">
    <property type="entry name" value="Nucleoside Triphosphate Pyrophosphohydrolase"/>
    <property type="match status" value="1"/>
</dbReference>
<keyword evidence="6" id="KW-0464">Manganese</keyword>
<evidence type="ECO:0000256" key="2">
    <source>
        <dbReference type="ARBA" id="ARBA00001946"/>
    </source>
</evidence>
<reference evidence="8 9" key="1">
    <citation type="submission" date="2014-02" db="EMBL/GenBank/DDBJ databases">
        <title>The small core and large imbalanced accessory genome model reveals a collaborative survival strategy of Sorangium cellulosum strains in nature.</title>
        <authorList>
            <person name="Han K."/>
            <person name="Peng R."/>
            <person name="Blom J."/>
            <person name="Li Y.-Z."/>
        </authorList>
    </citation>
    <scope>NUCLEOTIDE SEQUENCE [LARGE SCALE GENOMIC DNA]</scope>
    <source>
        <strain evidence="8 9">So0157-25</strain>
    </source>
</reference>
<evidence type="ECO:0000313" key="8">
    <source>
        <dbReference type="EMBL" id="KYF52245.1"/>
    </source>
</evidence>
<dbReference type="SUPFAM" id="SSF55811">
    <property type="entry name" value="Nudix"/>
    <property type="match status" value="1"/>
</dbReference>
<feature type="region of interest" description="Disordered" evidence="7">
    <location>
        <begin position="246"/>
        <end position="265"/>
    </location>
</feature>
<sequence length="321" mass="34562">MLDFDQNRNPVRPRDAATVIVLRDGHAGIEVFCVRRHASSSFMGGAVVFPGGKVDAQDGAEVWRDRATEPPARAAAFATEEAPARALCVAACRETLEEGAILPTDAALSGEALDAVGRELAAGTPLDAALERRGLKLALGALVPWARWITPLAEQRRFDARFFLLPLPRGQVGRHDGYETTTSFWAAPTAILERAERGEIFLAPPTSRTLELLSAAADVRSAVALAERQPLLPICPRFVPGDGAEPPYLALPGDPSHETRERGVEGPTRYVLRDGRFVAEEPCARGSPIHIKQEREPGSTTSFDAPRTNAPSVPATPDLEE</sequence>
<feature type="compositionally biased region" description="Basic and acidic residues" evidence="7">
    <location>
        <begin position="255"/>
        <end position="264"/>
    </location>
</feature>
<evidence type="ECO:0000313" key="9">
    <source>
        <dbReference type="Proteomes" id="UP000075420"/>
    </source>
</evidence>
<feature type="region of interest" description="Disordered" evidence="7">
    <location>
        <begin position="283"/>
        <end position="321"/>
    </location>
</feature>
<dbReference type="InterPro" id="IPR015797">
    <property type="entry name" value="NUDIX_hydrolase-like_dom_sf"/>
</dbReference>
<evidence type="ECO:0000256" key="6">
    <source>
        <dbReference type="ARBA" id="ARBA00023211"/>
    </source>
</evidence>
<evidence type="ECO:0000256" key="5">
    <source>
        <dbReference type="ARBA" id="ARBA00022842"/>
    </source>
</evidence>
<dbReference type="PANTHER" id="PTHR12318">
    <property type="entry name" value="TESTOSTERONE-REGULATED PROTEIN RP2"/>
    <property type="match status" value="1"/>
</dbReference>
<evidence type="ECO:0000256" key="4">
    <source>
        <dbReference type="ARBA" id="ARBA00022801"/>
    </source>
</evidence>
<dbReference type="EMBL" id="JELY01002536">
    <property type="protein sequence ID" value="KYF52245.1"/>
    <property type="molecule type" value="Genomic_DNA"/>
</dbReference>
<protein>
    <recommendedName>
        <fullName evidence="10">NUDIX hydrolase</fullName>
    </recommendedName>
</protein>
<dbReference type="InterPro" id="IPR039121">
    <property type="entry name" value="NUDT19"/>
</dbReference>
<keyword evidence="5" id="KW-0460">Magnesium</keyword>
<evidence type="ECO:0000256" key="1">
    <source>
        <dbReference type="ARBA" id="ARBA00001936"/>
    </source>
</evidence>
<gene>
    <name evidence="8" type="ORF">BE08_22145</name>
</gene>